<name>A0A382JJX8_9ZZZZ</name>
<evidence type="ECO:0000256" key="1">
    <source>
        <dbReference type="SAM" id="Phobius"/>
    </source>
</evidence>
<feature type="non-terminal residue" evidence="2">
    <location>
        <position position="111"/>
    </location>
</feature>
<accession>A0A382JJX8</accession>
<gene>
    <name evidence="2" type="ORF">METZ01_LOCUS264506</name>
</gene>
<keyword evidence="1" id="KW-0472">Membrane</keyword>
<feature type="non-terminal residue" evidence="2">
    <location>
        <position position="1"/>
    </location>
</feature>
<keyword evidence="1" id="KW-1133">Transmembrane helix</keyword>
<proteinExistence type="predicted"/>
<dbReference type="EMBL" id="UINC01074450">
    <property type="protein sequence ID" value="SVC11652.1"/>
    <property type="molecule type" value="Genomic_DNA"/>
</dbReference>
<keyword evidence="1" id="KW-0812">Transmembrane</keyword>
<sequence length="111" mass="12445">VSYHFWTDSLRWEDPDELRLAVAEAESDQAKMVARSKELGWLTVFWLLLSGFLLFATISTGLEDVGQDTSDKYSTVLLLLAATCISGLSTLVSAFCWANKIKKPFSERLHS</sequence>
<feature type="transmembrane region" description="Helical" evidence="1">
    <location>
        <begin position="78"/>
        <end position="98"/>
    </location>
</feature>
<protein>
    <submittedName>
        <fullName evidence="2">Uncharacterized protein</fullName>
    </submittedName>
</protein>
<organism evidence="2">
    <name type="scientific">marine metagenome</name>
    <dbReference type="NCBI Taxonomy" id="408172"/>
    <lineage>
        <taxon>unclassified sequences</taxon>
        <taxon>metagenomes</taxon>
        <taxon>ecological metagenomes</taxon>
    </lineage>
</organism>
<evidence type="ECO:0000313" key="2">
    <source>
        <dbReference type="EMBL" id="SVC11652.1"/>
    </source>
</evidence>
<dbReference type="AlphaFoldDB" id="A0A382JJX8"/>
<reference evidence="2" key="1">
    <citation type="submission" date="2018-05" db="EMBL/GenBank/DDBJ databases">
        <authorList>
            <person name="Lanie J.A."/>
            <person name="Ng W.-L."/>
            <person name="Kazmierczak K.M."/>
            <person name="Andrzejewski T.M."/>
            <person name="Davidsen T.M."/>
            <person name="Wayne K.J."/>
            <person name="Tettelin H."/>
            <person name="Glass J.I."/>
            <person name="Rusch D."/>
            <person name="Podicherti R."/>
            <person name="Tsui H.-C.T."/>
            <person name="Winkler M.E."/>
        </authorList>
    </citation>
    <scope>NUCLEOTIDE SEQUENCE</scope>
</reference>
<feature type="transmembrane region" description="Helical" evidence="1">
    <location>
        <begin position="39"/>
        <end position="58"/>
    </location>
</feature>